<feature type="compositionally biased region" description="Polar residues" evidence="1">
    <location>
        <begin position="1"/>
        <end position="25"/>
    </location>
</feature>
<accession>A0A0D7BH00</accession>
<protein>
    <submittedName>
        <fullName evidence="2">Uncharacterized protein</fullName>
    </submittedName>
</protein>
<feature type="region of interest" description="Disordered" evidence="1">
    <location>
        <begin position="198"/>
        <end position="225"/>
    </location>
</feature>
<evidence type="ECO:0000256" key="1">
    <source>
        <dbReference type="SAM" id="MobiDB-lite"/>
    </source>
</evidence>
<evidence type="ECO:0000313" key="3">
    <source>
        <dbReference type="Proteomes" id="UP000054007"/>
    </source>
</evidence>
<reference evidence="2 3" key="1">
    <citation type="journal article" date="2015" name="Fungal Genet. Biol.">
        <title>Evolution of novel wood decay mechanisms in Agaricales revealed by the genome sequences of Fistulina hepatica and Cylindrobasidium torrendii.</title>
        <authorList>
            <person name="Floudas D."/>
            <person name="Held B.W."/>
            <person name="Riley R."/>
            <person name="Nagy L.G."/>
            <person name="Koehler G."/>
            <person name="Ransdell A.S."/>
            <person name="Younus H."/>
            <person name="Chow J."/>
            <person name="Chiniquy J."/>
            <person name="Lipzen A."/>
            <person name="Tritt A."/>
            <person name="Sun H."/>
            <person name="Haridas S."/>
            <person name="LaButti K."/>
            <person name="Ohm R.A."/>
            <person name="Kues U."/>
            <person name="Blanchette R.A."/>
            <person name="Grigoriev I.V."/>
            <person name="Minto R.E."/>
            <person name="Hibbett D.S."/>
        </authorList>
    </citation>
    <scope>NUCLEOTIDE SEQUENCE [LARGE SCALE GENOMIC DNA]</scope>
    <source>
        <strain evidence="2 3">FP15055 ss-10</strain>
    </source>
</reference>
<name>A0A0D7BH00_9AGAR</name>
<dbReference type="AlphaFoldDB" id="A0A0D7BH00"/>
<feature type="compositionally biased region" description="Acidic residues" evidence="1">
    <location>
        <begin position="152"/>
        <end position="173"/>
    </location>
</feature>
<feature type="region of interest" description="Disordered" evidence="1">
    <location>
        <begin position="69"/>
        <end position="103"/>
    </location>
</feature>
<evidence type="ECO:0000313" key="2">
    <source>
        <dbReference type="EMBL" id="KIY69853.1"/>
    </source>
</evidence>
<organism evidence="2 3">
    <name type="scientific">Cylindrobasidium torrendii FP15055 ss-10</name>
    <dbReference type="NCBI Taxonomy" id="1314674"/>
    <lineage>
        <taxon>Eukaryota</taxon>
        <taxon>Fungi</taxon>
        <taxon>Dikarya</taxon>
        <taxon>Basidiomycota</taxon>
        <taxon>Agaricomycotina</taxon>
        <taxon>Agaricomycetes</taxon>
        <taxon>Agaricomycetidae</taxon>
        <taxon>Agaricales</taxon>
        <taxon>Marasmiineae</taxon>
        <taxon>Physalacriaceae</taxon>
        <taxon>Cylindrobasidium</taxon>
    </lineage>
</organism>
<dbReference type="EMBL" id="KN880477">
    <property type="protein sequence ID" value="KIY69853.1"/>
    <property type="molecule type" value="Genomic_DNA"/>
</dbReference>
<dbReference type="Proteomes" id="UP000054007">
    <property type="component" value="Unassembled WGS sequence"/>
</dbReference>
<feature type="compositionally biased region" description="Acidic residues" evidence="1">
    <location>
        <begin position="201"/>
        <end position="211"/>
    </location>
</feature>
<proteinExistence type="predicted"/>
<feature type="region of interest" description="Disordered" evidence="1">
    <location>
        <begin position="149"/>
        <end position="177"/>
    </location>
</feature>
<feature type="region of interest" description="Disordered" evidence="1">
    <location>
        <begin position="1"/>
        <end position="50"/>
    </location>
</feature>
<keyword evidence="3" id="KW-1185">Reference proteome</keyword>
<sequence length="225" mass="24450">MPNNRTTLESTRTQSPITATGISNESESERVPSPNPKDNAKGAERSASCQSTCPIWPCLIHSSREEILGTPRENLPTRPTSIDFDAGISADGSTAWEDCDEGDSVDEGVFPQDSIWTHDESEAAGCCDDTDSDASSSCSSATCSSLFVGAAEDTDETELGEDNSDTEDEDDESQIPWTLIRGTGSFKLDFILNPANKRSYEDEDESEEADVSYEQIAPKKRRMTV</sequence>
<gene>
    <name evidence="2" type="ORF">CYLTODRAFT_442380</name>
</gene>